<reference evidence="1" key="2">
    <citation type="journal article" date="2023" name="Microbiol Resour">
        <title>Decontamination and Annotation of the Draft Genome Sequence of the Oomycete Lagenidium giganteum ARSEF 373.</title>
        <authorList>
            <person name="Morgan W.R."/>
            <person name="Tartar A."/>
        </authorList>
    </citation>
    <scope>NUCLEOTIDE SEQUENCE</scope>
    <source>
        <strain evidence="1">ARSEF 373</strain>
    </source>
</reference>
<comment type="caution">
    <text evidence="1">The sequence shown here is derived from an EMBL/GenBank/DDBJ whole genome shotgun (WGS) entry which is preliminary data.</text>
</comment>
<keyword evidence="2" id="KW-1185">Reference proteome</keyword>
<dbReference type="AlphaFoldDB" id="A0AAV2YU45"/>
<evidence type="ECO:0000313" key="1">
    <source>
        <dbReference type="EMBL" id="DAZ98542.1"/>
    </source>
</evidence>
<evidence type="ECO:0000313" key="2">
    <source>
        <dbReference type="Proteomes" id="UP001146120"/>
    </source>
</evidence>
<proteinExistence type="predicted"/>
<dbReference type="EMBL" id="DAKRPA010000104">
    <property type="protein sequence ID" value="DAZ98542.1"/>
    <property type="molecule type" value="Genomic_DNA"/>
</dbReference>
<sequence>IADTLLLLAPWPSKNLTIWKRPRLAAQRNALLRPFRCRPRISAPWVSSSRSSSMRASSVFSGTCVVSSTDLPRSSW</sequence>
<name>A0AAV2YU45_9STRA</name>
<reference evidence="1" key="1">
    <citation type="submission" date="2022-11" db="EMBL/GenBank/DDBJ databases">
        <authorList>
            <person name="Morgan W.R."/>
            <person name="Tartar A."/>
        </authorList>
    </citation>
    <scope>NUCLEOTIDE SEQUENCE</scope>
    <source>
        <strain evidence="1">ARSEF 373</strain>
    </source>
</reference>
<feature type="non-terminal residue" evidence="1">
    <location>
        <position position="1"/>
    </location>
</feature>
<feature type="non-terminal residue" evidence="1">
    <location>
        <position position="76"/>
    </location>
</feature>
<protein>
    <submittedName>
        <fullName evidence="1">Uncharacterized protein</fullName>
    </submittedName>
</protein>
<accession>A0AAV2YU45</accession>
<dbReference type="Proteomes" id="UP001146120">
    <property type="component" value="Unassembled WGS sequence"/>
</dbReference>
<gene>
    <name evidence="1" type="ORF">N0F65_007041</name>
</gene>
<organism evidence="1 2">
    <name type="scientific">Lagenidium giganteum</name>
    <dbReference type="NCBI Taxonomy" id="4803"/>
    <lineage>
        <taxon>Eukaryota</taxon>
        <taxon>Sar</taxon>
        <taxon>Stramenopiles</taxon>
        <taxon>Oomycota</taxon>
        <taxon>Peronosporomycetes</taxon>
        <taxon>Pythiales</taxon>
        <taxon>Pythiaceae</taxon>
    </lineage>
</organism>